<protein>
    <submittedName>
        <fullName evidence="5">Phage tail tape measure protein, TP901 family</fullName>
    </submittedName>
</protein>
<feature type="coiled-coil region" evidence="1">
    <location>
        <begin position="111"/>
        <end position="138"/>
    </location>
</feature>
<dbReference type="OrthoDB" id="840436at2"/>
<dbReference type="Pfam" id="PF10145">
    <property type="entry name" value="PhageMin_Tail"/>
    <property type="match status" value="1"/>
</dbReference>
<evidence type="ECO:0000313" key="5">
    <source>
        <dbReference type="EMBL" id="EGN55837.1"/>
    </source>
</evidence>
<feature type="coiled-coil region" evidence="1">
    <location>
        <begin position="16"/>
        <end position="69"/>
    </location>
</feature>
<proteinExistence type="predicted"/>
<dbReference type="RefSeq" id="WP_007572624.1">
    <property type="nucleotide sequence ID" value="NZ_BPTS01000001.1"/>
</dbReference>
<evidence type="ECO:0000256" key="2">
    <source>
        <dbReference type="SAM" id="MobiDB-lite"/>
    </source>
</evidence>
<dbReference type="Proteomes" id="UP000002772">
    <property type="component" value="Unassembled WGS sequence"/>
</dbReference>
<evidence type="ECO:0000256" key="3">
    <source>
        <dbReference type="SAM" id="Phobius"/>
    </source>
</evidence>
<keyword evidence="1" id="KW-0175">Coiled coil</keyword>
<organism evidence="5 6">
    <name type="scientific">Hallella multisaccharivorax DSM 17128</name>
    <dbReference type="NCBI Taxonomy" id="688246"/>
    <lineage>
        <taxon>Bacteria</taxon>
        <taxon>Pseudomonadati</taxon>
        <taxon>Bacteroidota</taxon>
        <taxon>Bacteroidia</taxon>
        <taxon>Bacteroidales</taxon>
        <taxon>Prevotellaceae</taxon>
        <taxon>Hallella</taxon>
    </lineage>
</organism>
<dbReference type="STRING" id="688246.Premu_0355"/>
<evidence type="ECO:0000256" key="1">
    <source>
        <dbReference type="SAM" id="Coils"/>
    </source>
</evidence>
<feature type="transmembrane region" description="Helical" evidence="3">
    <location>
        <begin position="543"/>
        <end position="562"/>
    </location>
</feature>
<evidence type="ECO:0000259" key="4">
    <source>
        <dbReference type="Pfam" id="PF10145"/>
    </source>
</evidence>
<dbReference type="eggNOG" id="COG5283">
    <property type="taxonomic scope" value="Bacteria"/>
</dbReference>
<name>F8NAN7_9BACT</name>
<feature type="region of interest" description="Disordered" evidence="2">
    <location>
        <begin position="830"/>
        <end position="884"/>
    </location>
</feature>
<evidence type="ECO:0000313" key="6">
    <source>
        <dbReference type="Proteomes" id="UP000002772"/>
    </source>
</evidence>
<keyword evidence="3" id="KW-1133">Transmembrane helix</keyword>
<keyword evidence="6" id="KW-1185">Reference proteome</keyword>
<keyword evidence="3" id="KW-0812">Transmembrane</keyword>
<feature type="transmembrane region" description="Helical" evidence="3">
    <location>
        <begin position="582"/>
        <end position="603"/>
    </location>
</feature>
<dbReference type="HOGENOM" id="CLU_256556_0_0_10"/>
<gene>
    <name evidence="5" type="ORF">Premu_0355</name>
</gene>
<dbReference type="NCBIfam" id="TIGR01760">
    <property type="entry name" value="tape_meas_TP901"/>
    <property type="match status" value="1"/>
</dbReference>
<dbReference type="InterPro" id="IPR010090">
    <property type="entry name" value="Phage_tape_meas"/>
</dbReference>
<feature type="compositionally biased region" description="Basic and acidic residues" evidence="2">
    <location>
        <begin position="865"/>
        <end position="884"/>
    </location>
</feature>
<reference evidence="6" key="1">
    <citation type="journal article" date="2011" name="Stand. Genomic Sci.">
        <title>Non-contiguous finished genome sequence of the opportunistic oral pathogen Prevotella multisaccharivorax type strain (PPPA20).</title>
        <authorList>
            <person name="Pati A."/>
            <person name="Gronow S."/>
            <person name="Lu M."/>
            <person name="Lapidus A."/>
            <person name="Nolan M."/>
            <person name="Lucas S."/>
            <person name="Hammon N."/>
            <person name="Deshpande S."/>
            <person name="Cheng J.F."/>
            <person name="Tapia R."/>
            <person name="Han C."/>
            <person name="Goodwin L."/>
            <person name="Pitluck S."/>
            <person name="Liolios K."/>
            <person name="Pagani I."/>
            <person name="Mavromatis K."/>
            <person name="Mikhailova N."/>
            <person name="Huntemann M."/>
            <person name="Chen A."/>
            <person name="Palaniappan K."/>
            <person name="Land M."/>
            <person name="Hauser L."/>
            <person name="Detter J.C."/>
            <person name="Brambilla E.M."/>
            <person name="Rohde M."/>
            <person name="Goker M."/>
            <person name="Woyke T."/>
            <person name="Bristow J."/>
            <person name="Eisen J.A."/>
            <person name="Markowitz V."/>
            <person name="Hugenholtz P."/>
            <person name="Kyrpides N.C."/>
            <person name="Klenk H.P."/>
            <person name="Ivanova N."/>
        </authorList>
    </citation>
    <scope>NUCLEOTIDE SEQUENCE [LARGE SCALE GENOMIC DNA]</scope>
    <source>
        <strain evidence="6">DSM 17128</strain>
    </source>
</reference>
<dbReference type="EMBL" id="GL945017">
    <property type="protein sequence ID" value="EGN55837.1"/>
    <property type="molecule type" value="Genomic_DNA"/>
</dbReference>
<accession>F8NAN7</accession>
<sequence>MADKTSTFTTKIFLNDQQAKSKLESLEKDIKRLRDEQEAAAKAGDWTKFEQVKKDLKQANKEMDAMKTSAQKVSHVLDNLKTSSIKEIRQTMGAINKELKSGAVERNSREWKFLNEQLKRCKQELQQVNNESKTTKSIWSRGMDFLNKNWGAFTQILGSLTGLSIAIRKSVSDFADMDQAMVNVQKYTGQTKQQVEEMNEDFKTMNTRTPREQLNELAGAAGRLGITAKKNIEDFVDAADKINVSLGDDLGEGAVDKIGKLAQVFGEDRTKGLRGAMLATGSAVNELAQSSSANAGYIVDFAADLAGVGRQAGMSQQEIMGLASALDQNMQEEKTAATVFSQLITKMYQDPAKFAAIAGIKVKEFSKLLKEDANKALLEFMQSMQNKGGFADLAPMFESMNLDGTRAVGVLSAVATHLDQVKEAQNVANTAYANGTSILQEFNTQNSSVQAKMDMAKKQFKEVSIALGQELLPVVQYTISTSGLIVKGLYTLISYTKQHIGTLITLASTIAIVTAVYNAAYIKEKAHAALMVIVNGLHKAETFLLKAKVTAITAAKLAYYLLTGQIKKAKEAMLAMRAASITNPYAALTAVVLALGVAIYKIISAIKAHNKAMHDNLLSVRQAHAAAQDLNEAIKERNQSTAEERTRLERLTNIINSNVYSYNEKKNAMIALEKIVPGYHRNLRNEASLTASNNRALKEYVERLNDAAMAQALYNRMVALQGKQFDLQEEIRRHENSRKAVQAEINRHPDKYNATTNQVYTTGYGSAMIGPSIPTEENYQKHKELQQWVDLTKKASDNLKVVQYQIKSINDYMKANKGVSNAYNRLVENGTGSGGSAPEWSLSTTSSNKPYVDPKKAAKAAKAAETARNKAEAAAKKHENEMKAATRKAYQDEIKAAKGKTDEEQAQNIMAYSQGKKKYSEYLNDQHDIAIKGYKALEAIYKKYGTDYGQWQDEIAKEGQKKQEDHQKALLSDVEINHQRAIYAANEDFNDPNSEIYHNEEALNERLFEIDMAALADRTAVLQEGSQEWLDSKAEMTQKEEEHELYLQQHYSELLSQYREQWGRKDAKEQERITLDGLDTLHEKGIIKEQEYQEMLRNIKLHYALEESQNNLNNSKGEQFKRNADTAYQTASNNAKADYQNEHPTGTGVGDYYTSDVTIYASTLTNIKKMEQQGIVTHQEAMAAMSQATSDMCQGMAAKMQAAYDAISPIMSAMSSYYSAQSDYEVTVTEKKYDKMIEKAGNNSAKSKKLEEKKQKEVAKIKTKYAKKQMKMEIGQAIAQTAMSAIAAYGSAMSGVPYPANLVLAPIAAGIALAAGAIQIATIKKQQQAQEAGYYEGGFTGGNRYHREAGVVHEGEFVANHNTVNNPQLLPALRLIDVAQRNNTVGRLTAADVSRAMGTGGATVVSAPTVNVQTDNSELAATLQQAQDTLEKIGSLLDGGITANVSMEDFKKQEKHWDNIQNNK</sequence>
<keyword evidence="3" id="KW-0472">Membrane</keyword>
<feature type="transmembrane region" description="Helical" evidence="3">
    <location>
        <begin position="500"/>
        <end position="522"/>
    </location>
</feature>
<feature type="domain" description="Phage tail tape measure protein" evidence="4">
    <location>
        <begin position="201"/>
        <end position="386"/>
    </location>
</feature>